<evidence type="ECO:0000313" key="2">
    <source>
        <dbReference type="EMBL" id="OGM13071.1"/>
    </source>
</evidence>
<evidence type="ECO:0008006" key="4">
    <source>
        <dbReference type="Google" id="ProtNLM"/>
    </source>
</evidence>
<feature type="transmembrane region" description="Helical" evidence="1">
    <location>
        <begin position="21"/>
        <end position="44"/>
    </location>
</feature>
<dbReference type="InterPro" id="IPR035940">
    <property type="entry name" value="CAP_sf"/>
</dbReference>
<comment type="caution">
    <text evidence="2">The sequence shown here is derived from an EMBL/GenBank/DDBJ whole genome shotgun (WGS) entry which is preliminary data.</text>
</comment>
<dbReference type="EMBL" id="MGFU01000013">
    <property type="protein sequence ID" value="OGM13071.1"/>
    <property type="molecule type" value="Genomic_DNA"/>
</dbReference>
<dbReference type="Gene3D" id="3.40.33.10">
    <property type="entry name" value="CAP"/>
    <property type="match status" value="1"/>
</dbReference>
<evidence type="ECO:0000313" key="3">
    <source>
        <dbReference type="Proteomes" id="UP000179013"/>
    </source>
</evidence>
<gene>
    <name evidence="2" type="ORF">A2V80_00460</name>
</gene>
<proteinExistence type="predicted"/>
<dbReference type="Proteomes" id="UP000179013">
    <property type="component" value="Unassembled WGS sequence"/>
</dbReference>
<accession>A0A1F7XDI2</accession>
<keyword evidence="1" id="KW-0472">Membrane</keyword>
<dbReference type="AlphaFoldDB" id="A0A1F7XDI2"/>
<reference evidence="2 3" key="1">
    <citation type="journal article" date="2016" name="Nat. Commun.">
        <title>Thousands of microbial genomes shed light on interconnected biogeochemical processes in an aquifer system.</title>
        <authorList>
            <person name="Anantharaman K."/>
            <person name="Brown C.T."/>
            <person name="Hug L.A."/>
            <person name="Sharon I."/>
            <person name="Castelle C.J."/>
            <person name="Probst A.J."/>
            <person name="Thomas B.C."/>
            <person name="Singh A."/>
            <person name="Wilkins M.J."/>
            <person name="Karaoz U."/>
            <person name="Brodie E.L."/>
            <person name="Williams K.H."/>
            <person name="Hubbard S.S."/>
            <person name="Banfield J.F."/>
        </authorList>
    </citation>
    <scope>NUCLEOTIDE SEQUENCE [LARGE SCALE GENOMIC DNA]</scope>
</reference>
<keyword evidence="1" id="KW-0812">Transmembrane</keyword>
<evidence type="ECO:0000256" key="1">
    <source>
        <dbReference type="SAM" id="Phobius"/>
    </source>
</evidence>
<keyword evidence="1" id="KW-1133">Transmembrane helix</keyword>
<protein>
    <recommendedName>
        <fullName evidence="4">SCP domain-containing protein</fullName>
    </recommendedName>
</protein>
<sequence length="217" mass="24211">MVFPRLRLKISWTSIAKVFGGAVAVFFFFMLLGGVYIVGVIQGYQVSKTDEQGRIAALLELISERTNLVPSYEKKVDPTLSPTIVPSKTIPKSSSWGGPELWAAVNKRRIEFGVNPLSQRDELCTIASIRLNEQLDLGRLDNHEGFTNMKDRRPDLAWIFEKYSTLAEFLAQGGKSAVETVSLWENTLGHKKLLTGGEFVWGCIYAQDTFAVAITSY</sequence>
<name>A0A1F7XDI2_9BACT</name>
<organism evidence="2 3">
    <name type="scientific">Candidatus Woesebacteria bacterium RBG_16_39_8b</name>
    <dbReference type="NCBI Taxonomy" id="1802482"/>
    <lineage>
        <taxon>Bacteria</taxon>
        <taxon>Candidatus Woeseibacteriota</taxon>
    </lineage>
</organism>